<dbReference type="SUPFAM" id="SSF55729">
    <property type="entry name" value="Acyl-CoA N-acyltransferases (Nat)"/>
    <property type="match status" value="1"/>
</dbReference>
<keyword evidence="3" id="KW-1185">Reference proteome</keyword>
<accession>A0ABU8F975</accession>
<name>A0ABU8F975_9BACI</name>
<dbReference type="Pfam" id="PF18014">
    <property type="entry name" value="Acetyltransf_18"/>
    <property type="match status" value="1"/>
</dbReference>
<sequence length="163" mass="18228">MIIGVICNNHVSSNKLLSEGLKVEEFIEGDFEKVVELDRNAFGDSRRKFLVNRINQSHQCLVLRDEIGKVLGYGLSILGPVNLIIGPIVAPDYNTATYLINQLALNYSGKLRIDTVTDDEMIMKFLRDSGFEKVGQPPIMIINSDKMPLRNNNLYAIAAQIFG</sequence>
<protein>
    <recommendedName>
        <fullName evidence="1">YitH/HolE acetyltransferase (GNAT) domain-containing protein</fullName>
    </recommendedName>
</protein>
<dbReference type="InterPro" id="IPR041496">
    <property type="entry name" value="YitH/HolE_GNAT"/>
</dbReference>
<organism evidence="2 3">
    <name type="scientific">Psychrobacillus mangrovi</name>
    <dbReference type="NCBI Taxonomy" id="3117745"/>
    <lineage>
        <taxon>Bacteria</taxon>
        <taxon>Bacillati</taxon>
        <taxon>Bacillota</taxon>
        <taxon>Bacilli</taxon>
        <taxon>Bacillales</taxon>
        <taxon>Bacillaceae</taxon>
        <taxon>Psychrobacillus</taxon>
    </lineage>
</organism>
<dbReference type="Proteomes" id="UP001364890">
    <property type="component" value="Unassembled WGS sequence"/>
</dbReference>
<dbReference type="Gene3D" id="3.40.630.90">
    <property type="match status" value="1"/>
</dbReference>
<dbReference type="RefSeq" id="WP_336499099.1">
    <property type="nucleotide sequence ID" value="NZ_JBAWSY010000022.1"/>
</dbReference>
<dbReference type="InterPro" id="IPR052729">
    <property type="entry name" value="Acyl/Acetyltrans_Enzymes"/>
</dbReference>
<dbReference type="PANTHER" id="PTHR47237">
    <property type="entry name" value="SLL0310 PROTEIN"/>
    <property type="match status" value="1"/>
</dbReference>
<proteinExistence type="predicted"/>
<evidence type="ECO:0000259" key="1">
    <source>
        <dbReference type="Pfam" id="PF18014"/>
    </source>
</evidence>
<reference evidence="2 3" key="1">
    <citation type="submission" date="2024-01" db="EMBL/GenBank/DDBJ databases">
        <title>Seven novel Bacillus-like species.</title>
        <authorList>
            <person name="Liu G."/>
        </authorList>
    </citation>
    <scope>NUCLEOTIDE SEQUENCE [LARGE SCALE GENOMIC DNA]</scope>
    <source>
        <strain evidence="2 3">FJAT-51614</strain>
    </source>
</reference>
<dbReference type="PANTHER" id="PTHR47237:SF2">
    <property type="entry name" value="BLL4206 PROTEIN"/>
    <property type="match status" value="1"/>
</dbReference>
<dbReference type="InterPro" id="IPR016181">
    <property type="entry name" value="Acyl_CoA_acyltransferase"/>
</dbReference>
<evidence type="ECO:0000313" key="3">
    <source>
        <dbReference type="Proteomes" id="UP001364890"/>
    </source>
</evidence>
<comment type="caution">
    <text evidence="2">The sequence shown here is derived from an EMBL/GenBank/DDBJ whole genome shotgun (WGS) entry which is preliminary data.</text>
</comment>
<evidence type="ECO:0000313" key="2">
    <source>
        <dbReference type="EMBL" id="MEI4771553.1"/>
    </source>
</evidence>
<dbReference type="EMBL" id="JBAWSY010000022">
    <property type="protein sequence ID" value="MEI4771553.1"/>
    <property type="molecule type" value="Genomic_DNA"/>
</dbReference>
<feature type="domain" description="YitH/HolE acetyltransferase (GNAT)" evidence="1">
    <location>
        <begin position="34"/>
        <end position="156"/>
    </location>
</feature>
<gene>
    <name evidence="2" type="ORF">WAX74_18165</name>
</gene>